<evidence type="ECO:0000313" key="2">
    <source>
        <dbReference type="EMBL" id="KAF2077009.1"/>
    </source>
</evidence>
<protein>
    <recommendedName>
        <fullName evidence="4">Transmembrane protein</fullName>
    </recommendedName>
</protein>
<dbReference type="AlphaFoldDB" id="A0A8J4VAC7"/>
<feature type="chain" id="PRO_5035185894" description="Transmembrane protein" evidence="1">
    <location>
        <begin position="23"/>
        <end position="226"/>
    </location>
</feature>
<dbReference type="Proteomes" id="UP000695562">
    <property type="component" value="Unassembled WGS sequence"/>
</dbReference>
<keyword evidence="1" id="KW-0732">Signal</keyword>
<dbReference type="EMBL" id="AJWJ01000042">
    <property type="protein sequence ID" value="KAF2077009.1"/>
    <property type="molecule type" value="Genomic_DNA"/>
</dbReference>
<accession>A0A8J4VAC7</accession>
<feature type="signal peptide" evidence="1">
    <location>
        <begin position="1"/>
        <end position="22"/>
    </location>
</feature>
<gene>
    <name evidence="2" type="ORF">CYY_001718</name>
</gene>
<sequence length="226" mass="25689">MNKLIVNLFVFYLAIGFNFCKSDSIYLSGNGGYVSLAESNQAFTTPCTYKDRLKNQETKRYMISLDEATQNHYLNFNFTSDDLEENIVFQFDDFDQYESETPIGYSICKGGAKQIYFNLGLNNQFLRTEQHYVNITCPAPADIIPQLLPCSPWTKTLSMFNHLNLPEQVVSFTLTITDSESVISTAHVLLETYHASNQSVLLAFPRRQNSNLPMLGLPPIRFCLSS</sequence>
<evidence type="ECO:0000256" key="1">
    <source>
        <dbReference type="SAM" id="SignalP"/>
    </source>
</evidence>
<proteinExistence type="predicted"/>
<comment type="caution">
    <text evidence="2">The sequence shown here is derived from an EMBL/GenBank/DDBJ whole genome shotgun (WGS) entry which is preliminary data.</text>
</comment>
<evidence type="ECO:0008006" key="4">
    <source>
        <dbReference type="Google" id="ProtNLM"/>
    </source>
</evidence>
<organism evidence="2 3">
    <name type="scientific">Polysphondylium violaceum</name>
    <dbReference type="NCBI Taxonomy" id="133409"/>
    <lineage>
        <taxon>Eukaryota</taxon>
        <taxon>Amoebozoa</taxon>
        <taxon>Evosea</taxon>
        <taxon>Eumycetozoa</taxon>
        <taxon>Dictyostelia</taxon>
        <taxon>Dictyosteliales</taxon>
        <taxon>Dictyosteliaceae</taxon>
        <taxon>Polysphondylium</taxon>
    </lineage>
</organism>
<evidence type="ECO:0000313" key="3">
    <source>
        <dbReference type="Proteomes" id="UP000695562"/>
    </source>
</evidence>
<reference evidence="2" key="1">
    <citation type="submission" date="2020-01" db="EMBL/GenBank/DDBJ databases">
        <title>Development of genomics and gene disruption for Polysphondylium violaceum indicates a role for the polyketide synthase stlB in stalk morphogenesis.</title>
        <authorList>
            <person name="Narita B."/>
            <person name="Kawabe Y."/>
            <person name="Kin K."/>
            <person name="Saito T."/>
            <person name="Gibbs R."/>
            <person name="Kuspa A."/>
            <person name="Muzny D."/>
            <person name="Queller D."/>
            <person name="Richards S."/>
            <person name="Strassman J."/>
            <person name="Sucgang R."/>
            <person name="Worley K."/>
            <person name="Schaap P."/>
        </authorList>
    </citation>
    <scope>NUCLEOTIDE SEQUENCE</scope>
    <source>
        <strain evidence="2">QSvi11</strain>
    </source>
</reference>
<name>A0A8J4VAC7_9MYCE</name>
<keyword evidence="3" id="KW-1185">Reference proteome</keyword>